<comment type="caution">
    <text evidence="2">The sequence shown here is derived from an EMBL/GenBank/DDBJ whole genome shotgun (WGS) entry which is preliminary data.</text>
</comment>
<name>A0A836C9E7_9STRA</name>
<organism evidence="2 3">
    <name type="scientific">Tribonema minus</name>
    <dbReference type="NCBI Taxonomy" id="303371"/>
    <lineage>
        <taxon>Eukaryota</taxon>
        <taxon>Sar</taxon>
        <taxon>Stramenopiles</taxon>
        <taxon>Ochrophyta</taxon>
        <taxon>PX clade</taxon>
        <taxon>Xanthophyceae</taxon>
        <taxon>Tribonematales</taxon>
        <taxon>Tribonemataceae</taxon>
        <taxon>Tribonema</taxon>
    </lineage>
</organism>
<evidence type="ECO:0000256" key="1">
    <source>
        <dbReference type="SAM" id="MobiDB-lite"/>
    </source>
</evidence>
<dbReference type="EMBL" id="JAFCMP010000539">
    <property type="protein sequence ID" value="KAG5176231.1"/>
    <property type="molecule type" value="Genomic_DNA"/>
</dbReference>
<reference evidence="2" key="1">
    <citation type="submission" date="2021-02" db="EMBL/GenBank/DDBJ databases">
        <title>First Annotated Genome of the Yellow-green Alga Tribonema minus.</title>
        <authorList>
            <person name="Mahan K.M."/>
        </authorList>
    </citation>
    <scope>NUCLEOTIDE SEQUENCE</scope>
    <source>
        <strain evidence="2">UTEX B ZZ1240</strain>
    </source>
</reference>
<sequence>MQCPVCGNVGNKGSKIFSSGDKRVYSWSGCRSSATEHEETVSPESPTALNARTDSMGGGRPSAKRPLESPLAGRRRAACSRDVIGPPATAKPSMHAQRQLLQQQLQLPVASAVAIGQQCGTHIRRPSRRKPTTRSVPSARTPYGRIWRTAVAMLRSTRTTIAEGATVSATAEAATVTAPTEHTLQTLAAALATRTTAAVPWPAFGSSAAAAYTLSAAAPPPLLDLHGGGGGGGGGGARIAAEPSDWSPPAAAGSAAAAASAPPLLHISGRGGGSCARHAVPWLPSRCRQRSACRRAAAHAAAYVYKLDERGLAVIVELRIGEDLRRRGEFNAHIGQVLHRIDTIYVLQYEVLRLRGYGVLAVFTTKVPAARYLLQLQGLYSSMRCFVRDATACRLACIDRQVCRRASRAYSRALL</sequence>
<gene>
    <name evidence="2" type="ORF">JKP88DRAFT_249648</name>
</gene>
<keyword evidence="3" id="KW-1185">Reference proteome</keyword>
<feature type="compositionally biased region" description="Polar residues" evidence="1">
    <location>
        <begin position="42"/>
        <end position="53"/>
    </location>
</feature>
<dbReference type="AlphaFoldDB" id="A0A836C9E7"/>
<accession>A0A836C9E7</accession>
<evidence type="ECO:0000313" key="2">
    <source>
        <dbReference type="EMBL" id="KAG5176231.1"/>
    </source>
</evidence>
<dbReference type="Proteomes" id="UP000664859">
    <property type="component" value="Unassembled WGS sequence"/>
</dbReference>
<feature type="region of interest" description="Disordered" evidence="1">
    <location>
        <begin position="33"/>
        <end position="77"/>
    </location>
</feature>
<protein>
    <submittedName>
        <fullName evidence="2">Uncharacterized protein</fullName>
    </submittedName>
</protein>
<proteinExistence type="predicted"/>
<evidence type="ECO:0000313" key="3">
    <source>
        <dbReference type="Proteomes" id="UP000664859"/>
    </source>
</evidence>